<dbReference type="RefSeq" id="WP_332087321.1">
    <property type="nucleotide sequence ID" value="NZ_JARBCY010000034.1"/>
</dbReference>
<keyword evidence="2" id="KW-1185">Reference proteome</keyword>
<evidence type="ECO:0000313" key="1">
    <source>
        <dbReference type="EMBL" id="MEF3318189.1"/>
    </source>
</evidence>
<name>A0ABU7XA88_9FIRM</name>
<sequence>KAGDHGTLSGTTKYWVNPEAGKTLADVTKPTVTPENNWKHTGWDKEDTTAITKALEVKAQYKAKVVTENPNDQDYVKVDFAAGAHGTIAADATKEYWVLKNEEVTLAAPSVTANEGWTQKTGADAWDKPLTASYTTDTTITAQYNYNGNDVVPQPGDDKPNVPDNFVLVEFKAGDHGTLSGTTKYWVNPEAGKTLADVTKPTVTPENNWKHTGWD</sequence>
<feature type="non-terminal residue" evidence="1">
    <location>
        <position position="1"/>
    </location>
</feature>
<accession>A0ABU7XA88</accession>
<evidence type="ECO:0000313" key="2">
    <source>
        <dbReference type="Proteomes" id="UP001328425"/>
    </source>
</evidence>
<comment type="caution">
    <text evidence="1">The sequence shown here is derived from an EMBL/GenBank/DDBJ whole genome shotgun (WGS) entry which is preliminary data.</text>
</comment>
<gene>
    <name evidence="1" type="ORF">PV361_05685</name>
</gene>
<dbReference type="EMBL" id="JARBCY010000034">
    <property type="protein sequence ID" value="MEF3318189.1"/>
    <property type="molecule type" value="Genomic_DNA"/>
</dbReference>
<reference evidence="1 2" key="1">
    <citation type="submission" date="2022-11" db="EMBL/GenBank/DDBJ databases">
        <title>The First Case of Preauricular Fistular Abscess Caused by Peptoniphilus grossensis.</title>
        <authorList>
            <person name="Byun J.-H."/>
        </authorList>
    </citation>
    <scope>NUCLEOTIDE SEQUENCE [LARGE SCALE GENOMIC DNA]</scope>
    <source>
        <strain evidence="1 2">GYB008</strain>
    </source>
</reference>
<organism evidence="1 2">
    <name type="scientific">Peptoniphilus grossensis</name>
    <dbReference type="NCBI Taxonomy" id="1465756"/>
    <lineage>
        <taxon>Bacteria</taxon>
        <taxon>Bacillati</taxon>
        <taxon>Bacillota</taxon>
        <taxon>Tissierellia</taxon>
        <taxon>Tissierellales</taxon>
        <taxon>Peptoniphilaceae</taxon>
        <taxon>Peptoniphilus</taxon>
    </lineage>
</organism>
<proteinExistence type="predicted"/>
<feature type="non-terminal residue" evidence="1">
    <location>
        <position position="215"/>
    </location>
</feature>
<dbReference type="Proteomes" id="UP001328425">
    <property type="component" value="Unassembled WGS sequence"/>
</dbReference>
<evidence type="ECO:0008006" key="3">
    <source>
        <dbReference type="Google" id="ProtNLM"/>
    </source>
</evidence>
<protein>
    <recommendedName>
        <fullName evidence="3">CNA-B domain-containing protein</fullName>
    </recommendedName>
</protein>